<dbReference type="InterPro" id="IPR023393">
    <property type="entry name" value="START-like_dom_sf"/>
</dbReference>
<evidence type="ECO:0008006" key="3">
    <source>
        <dbReference type="Google" id="ProtNLM"/>
    </source>
</evidence>
<dbReference type="Pfam" id="PF10604">
    <property type="entry name" value="Polyketide_cyc2"/>
    <property type="match status" value="1"/>
</dbReference>
<dbReference type="AlphaFoldDB" id="A0A3L9Y1I3"/>
<sequence>MRLVRNLFIGLVVLAILLVAGAYLLPRNVIVERQITIDAPPEEVFPLVNSLRRGQEWSPWMALDPNVQVTHSGPEAGVGATMEWRSDEPSVGDGRQEIVESVENERVVTALDFGDMGTAEAWFDLAENGGNTTVTWGLDMDMGNNPIGRWMGLTMDGLVGGDYETGLANLKALAEAG</sequence>
<dbReference type="EMBL" id="RCNT01000003">
    <property type="protein sequence ID" value="RMA42689.1"/>
    <property type="molecule type" value="Genomic_DNA"/>
</dbReference>
<comment type="caution">
    <text evidence="1">The sequence shown here is derived from an EMBL/GenBank/DDBJ whole genome shotgun (WGS) entry which is preliminary data.</text>
</comment>
<proteinExistence type="predicted"/>
<evidence type="ECO:0000313" key="1">
    <source>
        <dbReference type="EMBL" id="RMA42689.1"/>
    </source>
</evidence>
<protein>
    <recommendedName>
        <fullName evidence="3">Polyketide cyclase</fullName>
    </recommendedName>
</protein>
<name>A0A3L9Y1I3_9RHOB</name>
<reference evidence="1 2" key="1">
    <citation type="submission" date="2018-10" db="EMBL/GenBank/DDBJ databases">
        <authorList>
            <person name="Jung H.S."/>
            <person name="Jeon C.O."/>
        </authorList>
    </citation>
    <scope>NUCLEOTIDE SEQUENCE [LARGE SCALE GENOMIC DNA]</scope>
    <source>
        <strain evidence="1 2">MA-7-27</strain>
    </source>
</reference>
<dbReference type="SUPFAM" id="SSF55961">
    <property type="entry name" value="Bet v1-like"/>
    <property type="match status" value="1"/>
</dbReference>
<dbReference type="CDD" id="cd07818">
    <property type="entry name" value="SRPBCC_1"/>
    <property type="match status" value="1"/>
</dbReference>
<accession>A0A3L9Y1I3</accession>
<organism evidence="1 2">
    <name type="scientific">Rhodophyticola porphyridii</name>
    <dbReference type="NCBI Taxonomy" id="1852017"/>
    <lineage>
        <taxon>Bacteria</taxon>
        <taxon>Pseudomonadati</taxon>
        <taxon>Pseudomonadota</taxon>
        <taxon>Alphaproteobacteria</taxon>
        <taxon>Rhodobacterales</taxon>
        <taxon>Roseobacteraceae</taxon>
        <taxon>Rhodophyticola</taxon>
    </lineage>
</organism>
<dbReference type="RefSeq" id="WP_121897473.1">
    <property type="nucleotide sequence ID" value="NZ_RCNT01000003.1"/>
</dbReference>
<dbReference type="InterPro" id="IPR019587">
    <property type="entry name" value="Polyketide_cyclase/dehydratase"/>
</dbReference>
<gene>
    <name evidence="1" type="ORF">D9R08_07810</name>
</gene>
<dbReference type="Proteomes" id="UP000281343">
    <property type="component" value="Unassembled WGS sequence"/>
</dbReference>
<dbReference type="OrthoDB" id="9807923at2"/>
<dbReference type="Gene3D" id="3.30.530.20">
    <property type="match status" value="1"/>
</dbReference>
<evidence type="ECO:0000313" key="2">
    <source>
        <dbReference type="Proteomes" id="UP000281343"/>
    </source>
</evidence>
<keyword evidence="2" id="KW-1185">Reference proteome</keyword>